<name>A0ABV8PA11_9SPHI</name>
<comment type="caution">
    <text evidence="1">The sequence shown here is derived from an EMBL/GenBank/DDBJ whole genome shotgun (WGS) entry which is preliminary data.</text>
</comment>
<reference evidence="2" key="1">
    <citation type="journal article" date="2019" name="Int. J. Syst. Evol. Microbiol.">
        <title>The Global Catalogue of Microorganisms (GCM) 10K type strain sequencing project: providing services to taxonomists for standard genome sequencing and annotation.</title>
        <authorList>
            <consortium name="The Broad Institute Genomics Platform"/>
            <consortium name="The Broad Institute Genome Sequencing Center for Infectious Disease"/>
            <person name="Wu L."/>
            <person name="Ma J."/>
        </authorList>
    </citation>
    <scope>NUCLEOTIDE SEQUENCE [LARGE SCALE GENOMIC DNA]</scope>
    <source>
        <strain evidence="2">CCM 8691</strain>
    </source>
</reference>
<gene>
    <name evidence="1" type="ORF">ACFOWA_07230</name>
</gene>
<proteinExistence type="predicted"/>
<evidence type="ECO:0000313" key="1">
    <source>
        <dbReference type="EMBL" id="MFC4210967.1"/>
    </source>
</evidence>
<accession>A0ABV8PA11</accession>
<dbReference type="RefSeq" id="WP_378983386.1">
    <property type="nucleotide sequence ID" value="NZ_JBHSBW010000007.1"/>
</dbReference>
<evidence type="ECO:0000313" key="2">
    <source>
        <dbReference type="Proteomes" id="UP001595789"/>
    </source>
</evidence>
<protein>
    <submittedName>
        <fullName evidence="1">Uncharacterized protein</fullName>
    </submittedName>
</protein>
<dbReference type="Proteomes" id="UP001595789">
    <property type="component" value="Unassembled WGS sequence"/>
</dbReference>
<organism evidence="1 2">
    <name type="scientific">Pedobacter lithocola</name>
    <dbReference type="NCBI Taxonomy" id="1908239"/>
    <lineage>
        <taxon>Bacteria</taxon>
        <taxon>Pseudomonadati</taxon>
        <taxon>Bacteroidota</taxon>
        <taxon>Sphingobacteriia</taxon>
        <taxon>Sphingobacteriales</taxon>
        <taxon>Sphingobacteriaceae</taxon>
        <taxon>Pedobacter</taxon>
    </lineage>
</organism>
<dbReference type="EMBL" id="JBHSBW010000007">
    <property type="protein sequence ID" value="MFC4210967.1"/>
    <property type="molecule type" value="Genomic_DNA"/>
</dbReference>
<sequence>MVPYKEYNNIRILSKVIDSQEQYSHAKLKDEIVLRKTEKGRQEIIAKVYEDTRGVAVLSFQRYTLPSGKPHESSFSFVGNEIQTVDDFIYNIQHVPLDSPINSSITDEALQNTLSSKKASGNL</sequence>
<keyword evidence="2" id="KW-1185">Reference proteome</keyword>